<dbReference type="EMBL" id="BGPR01003921">
    <property type="protein sequence ID" value="GBM93938.1"/>
    <property type="molecule type" value="Genomic_DNA"/>
</dbReference>
<reference evidence="1 2" key="1">
    <citation type="journal article" date="2019" name="Sci. Rep.">
        <title>Orb-weaving spider Araneus ventricosus genome elucidates the spidroin gene catalogue.</title>
        <authorList>
            <person name="Kono N."/>
            <person name="Nakamura H."/>
            <person name="Ohtoshi R."/>
            <person name="Moran D.A.P."/>
            <person name="Shinohara A."/>
            <person name="Yoshida Y."/>
            <person name="Fujiwara M."/>
            <person name="Mori M."/>
            <person name="Tomita M."/>
            <person name="Arakawa K."/>
        </authorList>
    </citation>
    <scope>NUCLEOTIDE SEQUENCE [LARGE SCALE GENOMIC DNA]</scope>
</reference>
<dbReference type="Proteomes" id="UP000499080">
    <property type="component" value="Unassembled WGS sequence"/>
</dbReference>
<organism evidence="1 2">
    <name type="scientific">Araneus ventricosus</name>
    <name type="common">Orbweaver spider</name>
    <name type="synonym">Epeira ventricosa</name>
    <dbReference type="NCBI Taxonomy" id="182803"/>
    <lineage>
        <taxon>Eukaryota</taxon>
        <taxon>Metazoa</taxon>
        <taxon>Ecdysozoa</taxon>
        <taxon>Arthropoda</taxon>
        <taxon>Chelicerata</taxon>
        <taxon>Arachnida</taxon>
        <taxon>Araneae</taxon>
        <taxon>Araneomorphae</taxon>
        <taxon>Entelegynae</taxon>
        <taxon>Araneoidea</taxon>
        <taxon>Araneidae</taxon>
        <taxon>Araneus</taxon>
    </lineage>
</organism>
<gene>
    <name evidence="1" type="ORF">AVEN_273612_1</name>
</gene>
<dbReference type="AlphaFoldDB" id="A0A4Y2JWP5"/>
<evidence type="ECO:0000313" key="1">
    <source>
        <dbReference type="EMBL" id="GBM93938.1"/>
    </source>
</evidence>
<protein>
    <submittedName>
        <fullName evidence="1">Uncharacterized protein</fullName>
    </submittedName>
</protein>
<name>A0A4Y2JWP5_ARAVE</name>
<proteinExistence type="predicted"/>
<sequence length="131" mass="15229">MEEMVLRLVAEDPREWSEEDYSLPQSTTWRISNSNQLHLYHKQYKQVQQSREFRTTKVGFARLYLHKNLVDTLSQFPSCSETGYTSTERVYYAHLYAFENLFFPTTSVVEVADCNTRADELLCTGAGIATQ</sequence>
<accession>A0A4Y2JWP5</accession>
<evidence type="ECO:0000313" key="2">
    <source>
        <dbReference type="Proteomes" id="UP000499080"/>
    </source>
</evidence>
<keyword evidence="2" id="KW-1185">Reference proteome</keyword>
<comment type="caution">
    <text evidence="1">The sequence shown here is derived from an EMBL/GenBank/DDBJ whole genome shotgun (WGS) entry which is preliminary data.</text>
</comment>